<evidence type="ECO:0000313" key="2">
    <source>
        <dbReference type="Proteomes" id="UP000590740"/>
    </source>
</evidence>
<dbReference type="CDD" id="cd16364">
    <property type="entry name" value="T3SC_I-like"/>
    <property type="match status" value="1"/>
</dbReference>
<dbReference type="Pfam" id="PF05932">
    <property type="entry name" value="CesT"/>
    <property type="match status" value="1"/>
</dbReference>
<keyword evidence="2" id="KW-1185">Reference proteome</keyword>
<dbReference type="InterPro" id="IPR010261">
    <property type="entry name" value="Tir_chaperone"/>
</dbReference>
<accession>A0A7W8DIR4</accession>
<dbReference type="GO" id="GO:0030254">
    <property type="term" value="P:protein secretion by the type III secretion system"/>
    <property type="evidence" value="ECO:0007669"/>
    <property type="project" value="InterPro"/>
</dbReference>
<evidence type="ECO:0000313" key="1">
    <source>
        <dbReference type="EMBL" id="MBB5031250.1"/>
    </source>
</evidence>
<comment type="caution">
    <text evidence="1">The sequence shown here is derived from an EMBL/GenBank/DDBJ whole genome shotgun (WGS) entry which is preliminary data.</text>
</comment>
<dbReference type="Proteomes" id="UP000590740">
    <property type="component" value="Unassembled WGS sequence"/>
</dbReference>
<dbReference type="AlphaFoldDB" id="A0A7W8DIR4"/>
<protein>
    <submittedName>
        <fullName evidence="1">HEAT repeat protein</fullName>
    </submittedName>
</protein>
<sequence length="136" mass="14832">MNVPDAIKELGLLLGHPNLALGEDGTCRLSFDKHLDVDFELLPDGSTLHLSSAVSLLELETEESLAELLRANLLGTHTGGAFFSLSPEGEVLFERRLWMDALDLTGFTQEVEAFVNYLDGWEDRISSGALDAATRA</sequence>
<organism evidence="1 2">
    <name type="scientific">Prosthecobacter vanneervenii</name>
    <dbReference type="NCBI Taxonomy" id="48466"/>
    <lineage>
        <taxon>Bacteria</taxon>
        <taxon>Pseudomonadati</taxon>
        <taxon>Verrucomicrobiota</taxon>
        <taxon>Verrucomicrobiia</taxon>
        <taxon>Verrucomicrobiales</taxon>
        <taxon>Verrucomicrobiaceae</taxon>
        <taxon>Prosthecobacter</taxon>
    </lineage>
</organism>
<reference evidence="1 2" key="1">
    <citation type="submission" date="2020-08" db="EMBL/GenBank/DDBJ databases">
        <title>Genomic Encyclopedia of Type Strains, Phase IV (KMG-IV): sequencing the most valuable type-strain genomes for metagenomic binning, comparative biology and taxonomic classification.</title>
        <authorList>
            <person name="Goeker M."/>
        </authorList>
    </citation>
    <scope>NUCLEOTIDE SEQUENCE [LARGE SCALE GENOMIC DNA]</scope>
    <source>
        <strain evidence="1 2">DSM 12252</strain>
    </source>
</reference>
<dbReference type="EMBL" id="JACHIG010000001">
    <property type="protein sequence ID" value="MBB5031250.1"/>
    <property type="molecule type" value="Genomic_DNA"/>
</dbReference>
<dbReference type="SUPFAM" id="SSF69635">
    <property type="entry name" value="Type III secretory system chaperone-like"/>
    <property type="match status" value="1"/>
</dbReference>
<proteinExistence type="predicted"/>
<dbReference type="Gene3D" id="3.30.1460.10">
    <property type="match status" value="1"/>
</dbReference>
<dbReference type="RefSeq" id="WP_184338182.1">
    <property type="nucleotide sequence ID" value="NZ_JACHIG010000001.1"/>
</dbReference>
<name>A0A7W8DIR4_9BACT</name>
<gene>
    <name evidence="1" type="ORF">HNQ65_000804</name>
</gene>